<dbReference type="GO" id="GO:0008233">
    <property type="term" value="F:peptidase activity"/>
    <property type="evidence" value="ECO:0007669"/>
    <property type="project" value="UniProtKB-KW"/>
</dbReference>
<evidence type="ECO:0008006" key="11">
    <source>
        <dbReference type="Google" id="ProtNLM"/>
    </source>
</evidence>
<protein>
    <recommendedName>
        <fullName evidence="11">Exosortase</fullName>
    </recommendedName>
</protein>
<feature type="transmembrane region" description="Helical" evidence="8">
    <location>
        <begin position="71"/>
        <end position="91"/>
    </location>
</feature>
<dbReference type="Pfam" id="PF09721">
    <property type="entry name" value="Exosortase_EpsH"/>
    <property type="match status" value="1"/>
</dbReference>
<dbReference type="InterPro" id="IPR026392">
    <property type="entry name" value="Exo/Archaeosortase_dom"/>
</dbReference>
<proteinExistence type="predicted"/>
<evidence type="ECO:0000256" key="4">
    <source>
        <dbReference type="ARBA" id="ARBA00022692"/>
    </source>
</evidence>
<evidence type="ECO:0000256" key="5">
    <source>
        <dbReference type="ARBA" id="ARBA00022801"/>
    </source>
</evidence>
<keyword evidence="5" id="KW-0378">Hydrolase</keyword>
<dbReference type="GO" id="GO:0005886">
    <property type="term" value="C:plasma membrane"/>
    <property type="evidence" value="ECO:0007669"/>
    <property type="project" value="UniProtKB-SubCell"/>
</dbReference>
<dbReference type="STRING" id="483547.GSUB_08180"/>
<gene>
    <name evidence="9" type="ORF">GSUB_08180</name>
</gene>
<dbReference type="NCBIfam" id="TIGR02602">
    <property type="entry name" value="8TM_EpsH"/>
    <property type="match status" value="1"/>
</dbReference>
<keyword evidence="3" id="KW-0645">Protease</keyword>
<dbReference type="InterPro" id="IPR019127">
    <property type="entry name" value="Exosortase"/>
</dbReference>
<dbReference type="InterPro" id="IPR013426">
    <property type="entry name" value="EpsH-like"/>
</dbReference>
<name>A0A0B5FEK4_9BACT</name>
<keyword evidence="7 8" id="KW-0472">Membrane</keyword>
<evidence type="ECO:0000256" key="8">
    <source>
        <dbReference type="SAM" id="Phobius"/>
    </source>
</evidence>
<feature type="transmembrane region" description="Helical" evidence="8">
    <location>
        <begin position="213"/>
        <end position="233"/>
    </location>
</feature>
<evidence type="ECO:0000256" key="3">
    <source>
        <dbReference type="ARBA" id="ARBA00022670"/>
    </source>
</evidence>
<evidence type="ECO:0000256" key="7">
    <source>
        <dbReference type="ARBA" id="ARBA00023136"/>
    </source>
</evidence>
<keyword evidence="6 8" id="KW-1133">Transmembrane helix</keyword>
<dbReference type="OrthoDB" id="9797363at2"/>
<feature type="transmembrane region" description="Helical" evidence="8">
    <location>
        <begin position="42"/>
        <end position="59"/>
    </location>
</feature>
<organism evidence="9 10">
    <name type="scientific">Geoalkalibacter subterraneus</name>
    <dbReference type="NCBI Taxonomy" id="483547"/>
    <lineage>
        <taxon>Bacteria</taxon>
        <taxon>Pseudomonadati</taxon>
        <taxon>Thermodesulfobacteriota</taxon>
        <taxon>Desulfuromonadia</taxon>
        <taxon>Desulfuromonadales</taxon>
        <taxon>Geoalkalibacteraceae</taxon>
        <taxon>Geoalkalibacter</taxon>
    </lineage>
</organism>
<dbReference type="EMBL" id="CP010311">
    <property type="protein sequence ID" value="AJF06532.1"/>
    <property type="molecule type" value="Genomic_DNA"/>
</dbReference>
<dbReference type="KEGG" id="gsb:GSUB_08180"/>
<evidence type="ECO:0000313" key="10">
    <source>
        <dbReference type="Proteomes" id="UP000035036"/>
    </source>
</evidence>
<accession>A0A0B5FEK4</accession>
<feature type="transmembrane region" description="Helical" evidence="8">
    <location>
        <begin position="97"/>
        <end position="118"/>
    </location>
</feature>
<feature type="transmembrane region" description="Helical" evidence="8">
    <location>
        <begin position="188"/>
        <end position="206"/>
    </location>
</feature>
<evidence type="ECO:0000256" key="2">
    <source>
        <dbReference type="ARBA" id="ARBA00022475"/>
    </source>
</evidence>
<evidence type="ECO:0000256" key="1">
    <source>
        <dbReference type="ARBA" id="ARBA00004651"/>
    </source>
</evidence>
<keyword evidence="4 8" id="KW-0812">Transmembrane</keyword>
<dbReference type="RefSeq" id="WP_040200178.1">
    <property type="nucleotide sequence ID" value="NZ_CP010311.1"/>
</dbReference>
<feature type="transmembrane region" description="Helical" evidence="8">
    <location>
        <begin position="253"/>
        <end position="273"/>
    </location>
</feature>
<reference evidence="9 10" key="1">
    <citation type="journal article" date="2015" name="Genome Announc.">
        <title>Genomes of Geoalkalibacter ferrihydriticus Z-0531T and Geoalkalibacter subterraneus Red1T, Two Haloalkaliphilic Metal-Reducing Deltaproteobacteria.</title>
        <authorList>
            <person name="Badalamenti J.P."/>
            <person name="Krajmalnik-Brown R."/>
            <person name="Torres C.I."/>
            <person name="Bond D.R."/>
        </authorList>
    </citation>
    <scope>NUCLEOTIDE SEQUENCE [LARGE SCALE GENOMIC DNA]</scope>
    <source>
        <strain evidence="9 10">Red1</strain>
    </source>
</reference>
<evidence type="ECO:0000313" key="9">
    <source>
        <dbReference type="EMBL" id="AJF06532.1"/>
    </source>
</evidence>
<dbReference type="GO" id="GO:0006508">
    <property type="term" value="P:proteolysis"/>
    <property type="evidence" value="ECO:0007669"/>
    <property type="project" value="UniProtKB-KW"/>
</dbReference>
<comment type="subcellular location">
    <subcellularLocation>
        <location evidence="1">Cell membrane</location>
        <topology evidence="1">Multi-pass membrane protein</topology>
    </subcellularLocation>
</comment>
<dbReference type="HOGENOM" id="CLU_065975_0_0_7"/>
<dbReference type="Proteomes" id="UP000035036">
    <property type="component" value="Chromosome"/>
</dbReference>
<dbReference type="AlphaFoldDB" id="A0A0B5FEK4"/>
<feature type="transmembrane region" description="Helical" evidence="8">
    <location>
        <begin position="125"/>
        <end position="146"/>
    </location>
</feature>
<evidence type="ECO:0000256" key="6">
    <source>
        <dbReference type="ARBA" id="ARBA00022989"/>
    </source>
</evidence>
<dbReference type="InterPro" id="IPR017540">
    <property type="entry name" value="Exosortase-1"/>
</dbReference>
<dbReference type="NCBIfam" id="TIGR04178">
    <property type="entry name" value="exo_archaeo"/>
    <property type="match status" value="1"/>
</dbReference>
<keyword evidence="2" id="KW-1003">Cell membrane</keyword>
<sequence>MKSIRINYPAVLAGILFIAAFWFVFGRAISGMVYDWEVDPNYSHGFLIPFISGYLVWQKREALARIEVDRSWFGLLVIAAGLGLFLVGSVAGESFTMRFSMLVVLGGTLLFAFGWGIFRELAFPYAFLIFMIPLPYILYDAIAFPLKLMITEYSVAVLKLFGVPVMREGNIIHLTSTTLEVADACSGIRSMISLLALSTAMAYFFLARRWKQIVLVALAIPIAMLANAIRVIGTGLLASRYGAGVAQGFFHEFAGLVIFAVAMVMLMISSAILSKIGGEK</sequence>
<dbReference type="NCBIfam" id="TIGR03109">
    <property type="entry name" value="exosort_XrtA"/>
    <property type="match status" value="1"/>
</dbReference>
<keyword evidence="10" id="KW-1185">Reference proteome</keyword>